<feature type="compositionally biased region" description="Basic and acidic residues" evidence="1">
    <location>
        <begin position="47"/>
        <end position="81"/>
    </location>
</feature>
<feature type="region of interest" description="Disordered" evidence="1">
    <location>
        <begin position="47"/>
        <end position="99"/>
    </location>
</feature>
<evidence type="ECO:0000256" key="1">
    <source>
        <dbReference type="SAM" id="MobiDB-lite"/>
    </source>
</evidence>
<organism evidence="2 3">
    <name type="scientific">Aquibacillus halophilus</name>
    <dbReference type="NCBI Taxonomy" id="930132"/>
    <lineage>
        <taxon>Bacteria</taxon>
        <taxon>Bacillati</taxon>
        <taxon>Bacillota</taxon>
        <taxon>Bacilli</taxon>
        <taxon>Bacillales</taxon>
        <taxon>Bacillaceae</taxon>
        <taxon>Aquibacillus</taxon>
    </lineage>
</organism>
<evidence type="ECO:0000313" key="3">
    <source>
        <dbReference type="Proteomes" id="UP000799092"/>
    </source>
</evidence>
<protein>
    <recommendedName>
        <fullName evidence="4">RNA polymerase subunit sigma</fullName>
    </recommendedName>
</protein>
<dbReference type="AlphaFoldDB" id="A0A6A8DCM6"/>
<dbReference type="RefSeq" id="WP_153735931.1">
    <property type="nucleotide sequence ID" value="NZ_WJNG01000004.1"/>
</dbReference>
<keyword evidence="3" id="KW-1185">Reference proteome</keyword>
<evidence type="ECO:0008006" key="4">
    <source>
        <dbReference type="Google" id="ProtNLM"/>
    </source>
</evidence>
<dbReference type="OrthoDB" id="2476294at2"/>
<comment type="caution">
    <text evidence="2">The sequence shown here is derived from an EMBL/GenBank/DDBJ whole genome shotgun (WGS) entry which is preliminary data.</text>
</comment>
<name>A0A6A8DCM6_9BACI</name>
<gene>
    <name evidence="2" type="ORF">GH741_06280</name>
</gene>
<accession>A0A6A8DCM6</accession>
<reference evidence="2" key="1">
    <citation type="submission" date="2019-11" db="EMBL/GenBank/DDBJ databases">
        <authorList>
            <person name="Li J."/>
        </authorList>
    </citation>
    <scope>NUCLEOTIDE SEQUENCE</scope>
    <source>
        <strain evidence="2">B6B</strain>
    </source>
</reference>
<dbReference type="EMBL" id="WJNG01000004">
    <property type="protein sequence ID" value="MRH42286.1"/>
    <property type="molecule type" value="Genomic_DNA"/>
</dbReference>
<proteinExistence type="predicted"/>
<dbReference type="Proteomes" id="UP000799092">
    <property type="component" value="Unassembled WGS sequence"/>
</dbReference>
<sequence>MSWKSVEMQVALPRVQDAGKIQEQLQQRGQLLQDTISNNQLLTEELKRKKVNDYNQKDNVNNKKKEDSNKQYREGHEHSEESENTSDHPFLGKQIDFNG</sequence>
<evidence type="ECO:0000313" key="2">
    <source>
        <dbReference type="EMBL" id="MRH42286.1"/>
    </source>
</evidence>